<dbReference type="Proteomes" id="UP000066986">
    <property type="component" value="Chromosome"/>
</dbReference>
<dbReference type="KEGG" id="avs:AWM76_08895"/>
<accession>A0AAU8UNP6</accession>
<proteinExistence type="predicted"/>
<organism evidence="1 2">
    <name type="scientific">Aerococcus viridans</name>
    <dbReference type="NCBI Taxonomy" id="1377"/>
    <lineage>
        <taxon>Bacteria</taxon>
        <taxon>Bacillati</taxon>
        <taxon>Bacillota</taxon>
        <taxon>Bacilli</taxon>
        <taxon>Lactobacillales</taxon>
        <taxon>Aerococcaceae</taxon>
        <taxon>Aerococcus</taxon>
    </lineage>
</organism>
<reference evidence="2" key="2">
    <citation type="submission" date="2016-01" db="EMBL/GenBank/DDBJ databases">
        <title>Six Aerococcus type strain genome sequencing and assembly using PacBio and Illumina Hiseq.</title>
        <authorList>
            <person name="Carkaci D."/>
            <person name="Dargis R."/>
            <person name="Nielsen X.C."/>
            <person name="Skovgaard O."/>
            <person name="Fuursted K."/>
            <person name="Christensen J.J."/>
        </authorList>
    </citation>
    <scope>NUCLEOTIDE SEQUENCE [LARGE SCALE GENOMIC DNA]</scope>
    <source>
        <strain evidence="2">CCUG4311</strain>
    </source>
</reference>
<dbReference type="AlphaFoldDB" id="A0AAU8UNP6"/>
<sequence length="62" mass="6924">MIVFIFTNFKAQRIVANVNVRNASSSCLCESAEKYILFKGFGLRVSGLILISMAFEFNIDEG</sequence>
<evidence type="ECO:0000313" key="1">
    <source>
        <dbReference type="EMBL" id="AMC01656.1"/>
    </source>
</evidence>
<evidence type="ECO:0000313" key="2">
    <source>
        <dbReference type="Proteomes" id="UP000066986"/>
    </source>
</evidence>
<gene>
    <name evidence="1" type="ORF">AWM76_08895</name>
</gene>
<protein>
    <submittedName>
        <fullName evidence="1">Uncharacterized protein</fullName>
    </submittedName>
</protein>
<name>A0AAU8UNP6_9LACT</name>
<dbReference type="EMBL" id="CP014164">
    <property type="protein sequence ID" value="AMC01656.1"/>
    <property type="molecule type" value="Genomic_DNA"/>
</dbReference>
<reference evidence="1 2" key="1">
    <citation type="journal article" date="2016" name="Genome Announc.">
        <title>Complete Genome Sequences of Aerococcus christensenii CCUG 28831T, Aerococcus sanguinicola CCUG 43001T, Aerococcus urinae CCUG 36881T, Aerococcus urinaeequi CCUG 28094T, Aerococcus urinaehominis CCUG 42038 BT, and Aerococcus viridans CCUG 4311T.</title>
        <authorList>
            <person name="Carkaci D."/>
            <person name="Dargis R."/>
            <person name="Nielsen X.C."/>
            <person name="Skovgaard O."/>
            <person name="Fuursted K."/>
            <person name="Christensen J.J."/>
        </authorList>
    </citation>
    <scope>NUCLEOTIDE SEQUENCE [LARGE SCALE GENOMIC DNA]</scope>
    <source>
        <strain evidence="1 2">CCUG4311</strain>
    </source>
</reference>